<dbReference type="InterPro" id="IPR000194">
    <property type="entry name" value="ATPase_F1/V1/A1_a/bsu_nucl-bd"/>
</dbReference>
<dbReference type="GO" id="GO:0043531">
    <property type="term" value="F:ADP binding"/>
    <property type="evidence" value="ECO:0007669"/>
    <property type="project" value="TreeGrafter"/>
</dbReference>
<dbReference type="InterPro" id="IPR005294">
    <property type="entry name" value="ATP_synth_F1_asu"/>
</dbReference>
<feature type="domain" description="ATP synthase alpha subunit C-terminal" evidence="14">
    <location>
        <begin position="369"/>
        <end position="459"/>
    </location>
</feature>
<proteinExistence type="inferred from homology"/>
<dbReference type="PANTHER" id="PTHR48082:SF2">
    <property type="entry name" value="ATP SYNTHASE SUBUNIT ALPHA, MITOCHONDRIAL"/>
    <property type="match status" value="1"/>
</dbReference>
<dbReference type="InterPro" id="IPR038376">
    <property type="entry name" value="ATP_synth_asu_C_sf"/>
</dbReference>
<dbReference type="AlphaFoldDB" id="C4N426"/>
<dbReference type="Gene3D" id="3.40.50.300">
    <property type="entry name" value="P-loop containing nucleotide triphosphate hydrolases"/>
    <property type="match status" value="1"/>
</dbReference>
<dbReference type="SUPFAM" id="SSF47917">
    <property type="entry name" value="C-terminal domain of alpha and beta subunits of F1 ATP synthase"/>
    <property type="match status" value="1"/>
</dbReference>
<keyword evidence="4" id="KW-0547">Nucleotide-binding</keyword>
<keyword evidence="11" id="KW-0066">ATP synthesis</keyword>
<dbReference type="SUPFAM" id="SSF52540">
    <property type="entry name" value="P-loop containing nucleoside triphosphate hydrolases"/>
    <property type="match status" value="1"/>
</dbReference>
<dbReference type="GO" id="GO:0046933">
    <property type="term" value="F:proton-transporting ATP synthase activity, rotational mechanism"/>
    <property type="evidence" value="ECO:0007669"/>
    <property type="project" value="InterPro"/>
</dbReference>
<reference evidence="15" key="1">
    <citation type="journal article" date="2009" name="FEMS Microbiol. Lett.">
        <title>Production of porphyrin intermediates in Escherichia coli carrying soil metagenomic genes.</title>
        <authorList>
            <person name="Kim J.-S."/>
            <person name="Lim H.K."/>
            <person name="Lee M.H."/>
            <person name="Park J.-H."/>
            <person name="Hwang E.C."/>
            <person name="Moon B.J."/>
            <person name="Lee S.-W."/>
        </authorList>
    </citation>
    <scope>NUCLEOTIDE SEQUENCE</scope>
</reference>
<keyword evidence="7" id="KW-1278">Translocase</keyword>
<evidence type="ECO:0000256" key="3">
    <source>
        <dbReference type="ARBA" id="ARBA00022448"/>
    </source>
</evidence>
<dbReference type="GO" id="GO:0005524">
    <property type="term" value="F:ATP binding"/>
    <property type="evidence" value="ECO:0007669"/>
    <property type="project" value="UniProtKB-KW"/>
</dbReference>
<dbReference type="InterPro" id="IPR020003">
    <property type="entry name" value="ATPase_a/bsu_AS"/>
</dbReference>
<dbReference type="GO" id="GO:0045259">
    <property type="term" value="C:proton-transporting ATP synthase complex"/>
    <property type="evidence" value="ECO:0007669"/>
    <property type="project" value="UniProtKB-KW"/>
</dbReference>
<dbReference type="InterPro" id="IPR023366">
    <property type="entry name" value="ATP_synth_asu-like_sf"/>
</dbReference>
<gene>
    <name evidence="15" type="primary">atpA</name>
</gene>
<dbReference type="InterPro" id="IPR000793">
    <property type="entry name" value="ATP_synth_asu_C"/>
</dbReference>
<dbReference type="Pfam" id="PF00006">
    <property type="entry name" value="ATP-synt_ab"/>
    <property type="match status" value="1"/>
</dbReference>
<dbReference type="InterPro" id="IPR027417">
    <property type="entry name" value="P-loop_NTPase"/>
</dbReference>
<evidence type="ECO:0000256" key="11">
    <source>
        <dbReference type="ARBA" id="ARBA00023310"/>
    </source>
</evidence>
<feature type="domain" description="ATPase F1/V1/A1 complex alpha/beta subunit nucleotide-binding" evidence="13">
    <location>
        <begin position="148"/>
        <end position="362"/>
    </location>
</feature>
<keyword evidence="9" id="KW-0472">Membrane</keyword>
<evidence type="ECO:0000256" key="6">
    <source>
        <dbReference type="ARBA" id="ARBA00022840"/>
    </source>
</evidence>
<comment type="subcellular location">
    <subcellularLocation>
        <location evidence="1">Membrane</location>
    </subcellularLocation>
</comment>
<keyword evidence="10" id="KW-0139">CF(1)</keyword>
<dbReference type="Pfam" id="PF00306">
    <property type="entry name" value="ATP-synt_ab_C"/>
    <property type="match status" value="1"/>
</dbReference>
<evidence type="ECO:0000259" key="14">
    <source>
        <dbReference type="Pfam" id="PF00306"/>
    </source>
</evidence>
<dbReference type="SUPFAM" id="SSF50615">
    <property type="entry name" value="N-terminal domain of alpha and beta subunits of F1 ATP synthase"/>
    <property type="match status" value="1"/>
</dbReference>
<evidence type="ECO:0000256" key="4">
    <source>
        <dbReference type="ARBA" id="ARBA00022741"/>
    </source>
</evidence>
<protein>
    <submittedName>
        <fullName evidence="15">ATP synthase F1 alpha subunit</fullName>
    </submittedName>
</protein>
<dbReference type="EMBL" id="FJ209046">
    <property type="protein sequence ID" value="ACJ66836.1"/>
    <property type="molecule type" value="Genomic_DNA"/>
</dbReference>
<comment type="similarity">
    <text evidence="2">Belongs to the ATPase alpha/beta chains family.</text>
</comment>
<dbReference type="Gene3D" id="1.20.150.20">
    <property type="entry name" value="ATP synthase alpha/beta chain, C-terminal domain"/>
    <property type="match status" value="1"/>
</dbReference>
<sequence>MPGVLAGALERMRENLGELHPHVRIDSIGRIVSVGDGVAVAVGLERPVLGELLIIGSDIAAHAEEVDSERVRLVLLAPGAVRAGDPVRRAGHVLHVPAGPGLLGRVVDPLGRPLDRKGNVATRRTIRIERPPVPLIDRDVVSRPLRTGIFTLDTMIPIGRGQRQLLLGDRSTGKTELGIELLAALDPTTIGVYVAIGRRGSETASTLAQLRARGVLEHGFAVVSDADDPVGLVHLTPYAASAMAESLVEAGHDVVVVYDDLTNHAHAHRSLALLLDRPVGREAHPVDVFYAHARLLEQGAQLCARRGGGSLTAIPIIETQAGDLAGYIPTNLVSITDGQIRLDAALAAAGQHPAIDVSLSVSRVGGRAQPELIRALAGSFKNRYAQFLELETFARFGTKLEASAQIVIDWGRRVRKVLQQERGELHRWAETVARLLLVDEPGFSQLPLERTTELVGVAVARMLATPSFDARGIDEGRVDVEAIETLRAMAREAARSVFVHEEGSVPS</sequence>
<evidence type="ECO:0000259" key="13">
    <source>
        <dbReference type="Pfam" id="PF00006"/>
    </source>
</evidence>
<evidence type="ECO:0000256" key="1">
    <source>
        <dbReference type="ARBA" id="ARBA00004370"/>
    </source>
</evidence>
<dbReference type="Gene3D" id="2.40.30.20">
    <property type="match status" value="1"/>
</dbReference>
<dbReference type="FunFam" id="3.40.50.300:FF:002432">
    <property type="entry name" value="ATP synthase subunit alpha, mitochondrial"/>
    <property type="match status" value="1"/>
</dbReference>
<accession>C4N426</accession>
<keyword evidence="8" id="KW-0406">Ion transport</keyword>
<evidence type="ECO:0000256" key="8">
    <source>
        <dbReference type="ARBA" id="ARBA00023065"/>
    </source>
</evidence>
<keyword evidence="5" id="KW-0375">Hydrogen ion transport</keyword>
<keyword evidence="3" id="KW-0813">Transport</keyword>
<keyword evidence="6" id="KW-0067">ATP-binding</keyword>
<dbReference type="PROSITE" id="PS00152">
    <property type="entry name" value="ATPASE_ALPHA_BETA"/>
    <property type="match status" value="1"/>
</dbReference>
<comment type="subunit">
    <text evidence="12">F-type ATPases have 2 components, CF(1) - the catalytic core - and CF(0) - the membrane proton channel. CF(1) has five subunits: alpha(3), beta(3), gamma(1), delta(1), epsilon(1). CF(0) has four main subunits: a(1), b(1), b'(1) and c(9-12).</text>
</comment>
<evidence type="ECO:0000313" key="15">
    <source>
        <dbReference type="EMBL" id="ACJ66836.1"/>
    </source>
</evidence>
<evidence type="ECO:0000256" key="7">
    <source>
        <dbReference type="ARBA" id="ARBA00022967"/>
    </source>
</evidence>
<evidence type="ECO:0000256" key="5">
    <source>
        <dbReference type="ARBA" id="ARBA00022781"/>
    </source>
</evidence>
<name>C4N426_9BACT</name>
<dbReference type="PANTHER" id="PTHR48082">
    <property type="entry name" value="ATP SYNTHASE SUBUNIT ALPHA, MITOCHONDRIAL"/>
    <property type="match status" value="1"/>
</dbReference>
<dbReference type="InterPro" id="IPR036121">
    <property type="entry name" value="ATPase_F1/V1/A1_a/bsu_N_sf"/>
</dbReference>
<organism evidence="15">
    <name type="scientific">uncultured bacterium pSY1435</name>
    <dbReference type="NCBI Taxonomy" id="561717"/>
    <lineage>
        <taxon>Bacteria</taxon>
        <taxon>environmental samples</taxon>
    </lineage>
</organism>
<evidence type="ECO:0000256" key="2">
    <source>
        <dbReference type="ARBA" id="ARBA00008936"/>
    </source>
</evidence>
<evidence type="ECO:0000256" key="10">
    <source>
        <dbReference type="ARBA" id="ARBA00023196"/>
    </source>
</evidence>
<evidence type="ECO:0000256" key="9">
    <source>
        <dbReference type="ARBA" id="ARBA00023136"/>
    </source>
</evidence>
<evidence type="ECO:0000256" key="12">
    <source>
        <dbReference type="ARBA" id="ARBA00026013"/>
    </source>
</evidence>